<evidence type="ECO:0000256" key="1">
    <source>
        <dbReference type="SAM" id="MobiDB-lite"/>
    </source>
</evidence>
<feature type="compositionally biased region" description="Basic and acidic residues" evidence="1">
    <location>
        <begin position="1"/>
        <end position="15"/>
    </location>
</feature>
<accession>V6LYX6</accession>
<reference evidence="2" key="1">
    <citation type="journal article" date="2014" name="PLoS Genet.">
        <title>The Genome of Spironucleus salmonicida Highlights a Fish Pathogen Adapted to Fluctuating Environments.</title>
        <authorList>
            <person name="Xu F."/>
            <person name="Jerlstrom-Hultqvist J."/>
            <person name="Einarsson E."/>
            <person name="Astvaldsson A."/>
            <person name="Svard S.G."/>
            <person name="Andersson J.O."/>
        </authorList>
    </citation>
    <scope>NUCLEOTIDE SEQUENCE</scope>
</reference>
<feature type="compositionally biased region" description="Pro residues" evidence="1">
    <location>
        <begin position="38"/>
        <end position="48"/>
    </location>
</feature>
<gene>
    <name evidence="2" type="ORF">SS50377_10779</name>
</gene>
<organism evidence="2">
    <name type="scientific">Spironucleus salmonicida</name>
    <dbReference type="NCBI Taxonomy" id="348837"/>
    <lineage>
        <taxon>Eukaryota</taxon>
        <taxon>Metamonada</taxon>
        <taxon>Diplomonadida</taxon>
        <taxon>Hexamitidae</taxon>
        <taxon>Hexamitinae</taxon>
        <taxon>Spironucleus</taxon>
    </lineage>
</organism>
<name>V6LYX6_9EUKA</name>
<dbReference type="AlphaFoldDB" id="V6LYX6"/>
<feature type="region of interest" description="Disordered" evidence="1">
    <location>
        <begin position="1"/>
        <end position="56"/>
    </location>
</feature>
<protein>
    <submittedName>
        <fullName evidence="2">Uncharacterized protein</fullName>
    </submittedName>
</protein>
<dbReference type="EMBL" id="KI545970">
    <property type="protein sequence ID" value="EST48936.1"/>
    <property type="molecule type" value="Genomic_DNA"/>
</dbReference>
<sequence length="102" mass="11457">MGMERSRKSYEDEIAKCLSHQPRHDRDTCPPRAVRPAKPVPPPHPLAKPPEASNSSYRLLLRENTGLSDCIVTQAGSIFQPPRPMPKIANLKDQMIIFAIDE</sequence>
<evidence type="ECO:0000313" key="2">
    <source>
        <dbReference type="EMBL" id="EST48936.1"/>
    </source>
</evidence>
<proteinExistence type="predicted"/>